<dbReference type="PANTHER" id="PTHR46712">
    <property type="entry name" value="PHOSPHATIDYLGLYCEROPHOSPHATASE AND PROTEIN-TYROSINE PHOSPHATASE 1"/>
    <property type="match status" value="1"/>
</dbReference>
<dbReference type="Proteomes" id="UP000694405">
    <property type="component" value="Chromosome 4"/>
</dbReference>
<evidence type="ECO:0000256" key="13">
    <source>
        <dbReference type="ARBA" id="ARBA00048832"/>
    </source>
</evidence>
<dbReference type="PROSITE" id="PS50054">
    <property type="entry name" value="TYR_PHOSPHATASE_DUAL"/>
    <property type="match status" value="1"/>
</dbReference>
<evidence type="ECO:0000256" key="15">
    <source>
        <dbReference type="ARBA" id="ARBA00051818"/>
    </source>
</evidence>
<comment type="catalytic activity">
    <reaction evidence="13">
        <text>O-phospho-L-threonyl-[protein] + H2O = L-threonyl-[protein] + phosphate</text>
        <dbReference type="Rhea" id="RHEA:47004"/>
        <dbReference type="Rhea" id="RHEA-COMP:11060"/>
        <dbReference type="Rhea" id="RHEA-COMP:11605"/>
        <dbReference type="ChEBI" id="CHEBI:15377"/>
        <dbReference type="ChEBI" id="CHEBI:30013"/>
        <dbReference type="ChEBI" id="CHEBI:43474"/>
        <dbReference type="ChEBI" id="CHEBI:61977"/>
        <dbReference type="EC" id="3.1.3.16"/>
    </reaction>
    <physiologicalReaction direction="left-to-right" evidence="13">
        <dbReference type="Rhea" id="RHEA:47005"/>
    </physiologicalReaction>
</comment>
<comment type="catalytic activity">
    <reaction evidence="17">
        <text>1,2-di-(9Z-octadecenoyl)-sn-glycero-3-phospho-(1'-sn-glycerol-3'-phosphate) + H2O = 1,2-di-(9Z-octadecenoyl)-sn-glycero-3-phospho-(1'-sn-glycerol) + phosphate</text>
        <dbReference type="Rhea" id="RHEA:42304"/>
        <dbReference type="ChEBI" id="CHEBI:15377"/>
        <dbReference type="ChEBI" id="CHEBI:43474"/>
        <dbReference type="ChEBI" id="CHEBI:75163"/>
        <dbReference type="ChEBI" id="CHEBI:78907"/>
    </reaction>
    <physiologicalReaction direction="left-to-right" evidence="17">
        <dbReference type="Rhea" id="RHEA:42305"/>
    </physiologicalReaction>
</comment>
<dbReference type="InterPro" id="IPR000387">
    <property type="entry name" value="Tyr_Pase_dom"/>
</dbReference>
<feature type="compositionally biased region" description="Pro residues" evidence="23">
    <location>
        <begin position="27"/>
        <end position="41"/>
    </location>
</feature>
<comment type="catalytic activity">
    <reaction evidence="15">
        <text>a 1-acyl-2-hexanoyl-sn-glycero-3-phospho-(1D-myo-inositol-5-phosphate) + H2O = a 1-acyl-2-hexanoyl-sn-glycero-3-phospho-(1D-myo-inositol) + phosphate</text>
        <dbReference type="Rhea" id="RHEA:42320"/>
        <dbReference type="ChEBI" id="CHEBI:15377"/>
        <dbReference type="ChEBI" id="CHEBI:43474"/>
        <dbReference type="ChEBI" id="CHEBI:78930"/>
        <dbReference type="ChEBI" id="CHEBI:78931"/>
    </reaction>
    <physiologicalReaction direction="left-to-right" evidence="15">
        <dbReference type="Rhea" id="RHEA:42321"/>
    </physiologicalReaction>
</comment>
<protein>
    <recommendedName>
        <fullName evidence="21">Phosphatidylglycerophosphatase and protein-tyrosine phosphatase 1</fullName>
        <ecNumber evidence="11">3.1.3.27</ecNumber>
    </recommendedName>
    <alternativeName>
        <fullName evidence="22">Protein-tyrosine phosphatase mitochondrial 1</fullName>
    </alternativeName>
</protein>
<organism evidence="24 25">
    <name type="scientific">Melopsittacus undulatus</name>
    <name type="common">Budgerigar</name>
    <name type="synonym">Psittacus undulatus</name>
    <dbReference type="NCBI Taxonomy" id="13146"/>
    <lineage>
        <taxon>Eukaryota</taxon>
        <taxon>Metazoa</taxon>
        <taxon>Chordata</taxon>
        <taxon>Craniata</taxon>
        <taxon>Vertebrata</taxon>
        <taxon>Euteleostomi</taxon>
        <taxon>Archelosauria</taxon>
        <taxon>Archosauria</taxon>
        <taxon>Dinosauria</taxon>
        <taxon>Saurischia</taxon>
        <taxon>Theropoda</taxon>
        <taxon>Coelurosauria</taxon>
        <taxon>Aves</taxon>
        <taxon>Neognathae</taxon>
        <taxon>Neoaves</taxon>
        <taxon>Telluraves</taxon>
        <taxon>Australaves</taxon>
        <taxon>Psittaciformes</taxon>
        <taxon>Psittaculidae</taxon>
        <taxon>Melopsittacus</taxon>
    </lineage>
</organism>
<evidence type="ECO:0000256" key="23">
    <source>
        <dbReference type="SAM" id="MobiDB-lite"/>
    </source>
</evidence>
<dbReference type="EC" id="3.1.3.27" evidence="11"/>
<evidence type="ECO:0000256" key="11">
    <source>
        <dbReference type="ARBA" id="ARBA00024224"/>
    </source>
</evidence>
<dbReference type="InterPro" id="IPR016130">
    <property type="entry name" value="Tyr_Pase_AS"/>
</dbReference>
<reference evidence="24" key="3">
    <citation type="submission" date="2025-09" db="UniProtKB">
        <authorList>
            <consortium name="Ensembl"/>
        </authorList>
    </citation>
    <scope>IDENTIFICATION</scope>
</reference>
<keyword evidence="5" id="KW-0904">Protein phosphatase</keyword>
<comment type="function">
    <text evidence="19">Lipid phosphatase which dephosphorylates phosphatidylglycerophosphate (PGP) to phosphatidylglycerol (PG). PGP is an essential intermediate in the biosynthetic pathway of cardiolipin, a mitochondrial-specific phospholipid regulating the membrane integrity and activities of the organelle. Has also been shown to display phosphatase activity toward phosphoprotein substrates, specifically mediates dephosphorylation of mitochondrial proteins, thereby playing an essential role in ATP production. Has probably a preference for proteins phosphorylated on Ser and/or Thr residues compared to proteins phosphorylated on Tyr residues. Probably involved in regulation of insulin secretion in pancreatic beta cells. May prevent intrinsic apoptosis, probably by regulating mitochondrial membrane integrity.</text>
</comment>
<keyword evidence="8" id="KW-0594">Phospholipid biosynthesis</keyword>
<evidence type="ECO:0000256" key="20">
    <source>
        <dbReference type="ARBA" id="ARBA00065692"/>
    </source>
</evidence>
<evidence type="ECO:0000256" key="17">
    <source>
        <dbReference type="ARBA" id="ARBA00052632"/>
    </source>
</evidence>
<comment type="catalytic activity">
    <reaction evidence="16">
        <text>1,2-dibutyryl-sn-glycero-3-phospho-(1D-myo-inositol-5-phosphate) + H2O = 1,2-dibutyryl-sn-glycero-3-phospho-(1D-myo-inositol) + phosphate</text>
        <dbReference type="Rhea" id="RHEA:42584"/>
        <dbReference type="ChEBI" id="CHEBI:15377"/>
        <dbReference type="ChEBI" id="CHEBI:43474"/>
        <dbReference type="ChEBI" id="CHEBI:82605"/>
        <dbReference type="ChEBI" id="CHEBI:82606"/>
    </reaction>
    <physiologicalReaction direction="left-to-right" evidence="16">
        <dbReference type="Rhea" id="RHEA:42585"/>
    </physiologicalReaction>
</comment>
<evidence type="ECO:0000256" key="5">
    <source>
        <dbReference type="ARBA" id="ARBA00022912"/>
    </source>
</evidence>
<dbReference type="GO" id="GO:0004722">
    <property type="term" value="F:protein serine/threonine phosphatase activity"/>
    <property type="evidence" value="ECO:0007669"/>
    <property type="project" value="UniProtKB-EC"/>
</dbReference>
<name>A0A8V5GG28_MELUD</name>
<dbReference type="Ensembl" id="ENSMUNT00000034909.1">
    <property type="protein sequence ID" value="ENSMUNP00000027012.1"/>
    <property type="gene ID" value="ENSMUNG00000022096.1"/>
</dbReference>
<dbReference type="FunFam" id="3.90.190.10:FF:000060">
    <property type="entry name" value="Phosphatidylglycerophosphatase and protein-tyrosine phosphatase 1"/>
    <property type="match status" value="1"/>
</dbReference>
<evidence type="ECO:0000256" key="2">
    <source>
        <dbReference type="ARBA" id="ARBA00005189"/>
    </source>
</evidence>
<evidence type="ECO:0000256" key="7">
    <source>
        <dbReference type="ARBA" id="ARBA00023136"/>
    </source>
</evidence>
<dbReference type="Gene3D" id="3.90.190.10">
    <property type="entry name" value="Protein tyrosine phosphatase superfamily"/>
    <property type="match status" value="1"/>
</dbReference>
<evidence type="ECO:0000256" key="3">
    <source>
        <dbReference type="ARBA" id="ARBA00022516"/>
    </source>
</evidence>
<dbReference type="InterPro" id="IPR000340">
    <property type="entry name" value="Dual-sp_phosphatase_cat-dom"/>
</dbReference>
<gene>
    <name evidence="24" type="primary">LOC101874374</name>
</gene>
<evidence type="ECO:0000313" key="24">
    <source>
        <dbReference type="Ensembl" id="ENSMUNP00000027012.1"/>
    </source>
</evidence>
<keyword evidence="25" id="KW-1185">Reference proteome</keyword>
<dbReference type="SMART" id="SM00195">
    <property type="entry name" value="DSPc"/>
    <property type="match status" value="1"/>
</dbReference>
<dbReference type="GO" id="GO:0005739">
    <property type="term" value="C:mitochondrion"/>
    <property type="evidence" value="ECO:0007669"/>
    <property type="project" value="TreeGrafter"/>
</dbReference>
<evidence type="ECO:0000256" key="6">
    <source>
        <dbReference type="ARBA" id="ARBA00023098"/>
    </source>
</evidence>
<evidence type="ECO:0000256" key="12">
    <source>
        <dbReference type="ARBA" id="ARBA00047986"/>
    </source>
</evidence>
<evidence type="ECO:0000256" key="1">
    <source>
        <dbReference type="ARBA" id="ARBA00004370"/>
    </source>
</evidence>
<dbReference type="PANTHER" id="PTHR46712:SF1">
    <property type="entry name" value="PHOSPHATIDYLGLYCEROPHOSPHATASE AND PROTEIN-TYROSINE PHOSPHATASE 1"/>
    <property type="match status" value="1"/>
</dbReference>
<keyword evidence="4" id="KW-0378">Hydrolase</keyword>
<evidence type="ECO:0000256" key="16">
    <source>
        <dbReference type="ARBA" id="ARBA00052505"/>
    </source>
</evidence>
<proteinExistence type="predicted"/>
<keyword evidence="6" id="KW-0443">Lipid metabolism</keyword>
<feature type="compositionally biased region" description="Low complexity" evidence="23">
    <location>
        <begin position="14"/>
        <end position="26"/>
    </location>
</feature>
<comment type="catalytic activity">
    <reaction evidence="14">
        <text>a 1,2-diacyl-sn-glycero-3-phospho-(1'-sn-glycero-3'-phosphate) + H2O = a 1,2-diacyl-sn-glycero-3-phospho-(1'-sn-glycerol) + phosphate</text>
        <dbReference type="Rhea" id="RHEA:33751"/>
        <dbReference type="ChEBI" id="CHEBI:15377"/>
        <dbReference type="ChEBI" id="CHEBI:43474"/>
        <dbReference type="ChEBI" id="CHEBI:60110"/>
        <dbReference type="ChEBI" id="CHEBI:64716"/>
        <dbReference type="EC" id="3.1.3.27"/>
    </reaction>
    <physiologicalReaction direction="left-to-right" evidence="14">
        <dbReference type="Rhea" id="RHEA:33752"/>
    </physiologicalReaction>
</comment>
<evidence type="ECO:0000256" key="4">
    <source>
        <dbReference type="ARBA" id="ARBA00022801"/>
    </source>
</evidence>
<comment type="subunit">
    <text evidence="20">Interacts with STYXL1; the interaction inhibits PTPMT1 catalytic activity.</text>
</comment>
<evidence type="ECO:0000256" key="8">
    <source>
        <dbReference type="ARBA" id="ARBA00023209"/>
    </source>
</evidence>
<dbReference type="GO" id="GO:0004439">
    <property type="term" value="F:phosphatidylinositol-4,5-bisphosphate 5-phosphatase activity"/>
    <property type="evidence" value="ECO:0007669"/>
    <property type="project" value="TreeGrafter"/>
</dbReference>
<dbReference type="PROSITE" id="PS00383">
    <property type="entry name" value="TYR_PHOSPHATASE_1"/>
    <property type="match status" value="1"/>
</dbReference>
<keyword evidence="3" id="KW-0444">Lipid biosynthesis</keyword>
<keyword evidence="7" id="KW-0472">Membrane</keyword>
<dbReference type="SUPFAM" id="SSF52799">
    <property type="entry name" value="(Phosphotyrosine protein) phosphatases II"/>
    <property type="match status" value="1"/>
</dbReference>
<comment type="catalytic activity">
    <reaction evidence="12">
        <text>O-phospho-L-seryl-[protein] + H2O = L-seryl-[protein] + phosphate</text>
        <dbReference type="Rhea" id="RHEA:20629"/>
        <dbReference type="Rhea" id="RHEA-COMP:9863"/>
        <dbReference type="Rhea" id="RHEA-COMP:11604"/>
        <dbReference type="ChEBI" id="CHEBI:15377"/>
        <dbReference type="ChEBI" id="CHEBI:29999"/>
        <dbReference type="ChEBI" id="CHEBI:43474"/>
        <dbReference type="ChEBI" id="CHEBI:83421"/>
        <dbReference type="EC" id="3.1.3.16"/>
    </reaction>
    <physiologicalReaction direction="left-to-right" evidence="12">
        <dbReference type="Rhea" id="RHEA:20630"/>
    </physiologicalReaction>
</comment>
<comment type="pathway">
    <text evidence="2">Lipid metabolism.</text>
</comment>
<dbReference type="GO" id="GO:0008654">
    <property type="term" value="P:phospholipid biosynthetic process"/>
    <property type="evidence" value="ECO:0007669"/>
    <property type="project" value="UniProtKB-KW"/>
</dbReference>
<dbReference type="GO" id="GO:0016020">
    <property type="term" value="C:membrane"/>
    <property type="evidence" value="ECO:0007669"/>
    <property type="project" value="UniProtKB-SubCell"/>
</dbReference>
<comment type="catalytic activity">
    <reaction evidence="18">
        <text>1,2-dioctanoyl-sn-glycero-3-phospho-(1D-myo-inositol-5-phosphate) + H2O = 1,2-dioctanoyl-sn-glycero-3-phospho-(1D-myo-inositol) + phosphate</text>
        <dbReference type="Rhea" id="RHEA:42308"/>
        <dbReference type="ChEBI" id="CHEBI:15377"/>
        <dbReference type="ChEBI" id="CHEBI:43474"/>
        <dbReference type="ChEBI" id="CHEBI:65221"/>
        <dbReference type="ChEBI" id="CHEBI:78911"/>
    </reaction>
    <physiologicalReaction direction="left-to-right" evidence="18">
        <dbReference type="Rhea" id="RHEA:42309"/>
    </physiologicalReaction>
</comment>
<reference evidence="24" key="1">
    <citation type="submission" date="2020-03" db="EMBL/GenBank/DDBJ databases">
        <title>Melopsittacus undulatus (budgerigar) genome, bMelUnd1, maternal haplotype with Z.</title>
        <authorList>
            <person name="Gedman G."/>
            <person name="Mountcastle J."/>
            <person name="Haase B."/>
            <person name="Formenti G."/>
            <person name="Wright T."/>
            <person name="Apodaca J."/>
            <person name="Pelan S."/>
            <person name="Chow W."/>
            <person name="Rhie A."/>
            <person name="Howe K."/>
            <person name="Fedrigo O."/>
            <person name="Jarvis E.D."/>
        </authorList>
    </citation>
    <scope>NUCLEOTIDE SEQUENCE [LARGE SCALE GENOMIC DNA]</scope>
</reference>
<evidence type="ECO:0000256" key="18">
    <source>
        <dbReference type="ARBA" id="ARBA00052780"/>
    </source>
</evidence>
<comment type="pathway">
    <text evidence="10">Phospholipid metabolism; phosphatidylglycerol biosynthesis; phosphatidylglycerol from CDP-diacylglycerol: step 2/2.</text>
</comment>
<evidence type="ECO:0000256" key="10">
    <source>
        <dbReference type="ARBA" id="ARBA00024192"/>
    </source>
</evidence>
<keyword evidence="9" id="KW-1208">Phospholipid metabolism</keyword>
<accession>A0A8V5GG28</accession>
<dbReference type="CDD" id="cd14524">
    <property type="entry name" value="PTPMT1"/>
    <property type="match status" value="1"/>
</dbReference>
<evidence type="ECO:0000256" key="21">
    <source>
        <dbReference type="ARBA" id="ARBA00069309"/>
    </source>
</evidence>
<evidence type="ECO:0000313" key="25">
    <source>
        <dbReference type="Proteomes" id="UP000694405"/>
    </source>
</evidence>
<dbReference type="Pfam" id="PF00782">
    <property type="entry name" value="DSPc"/>
    <property type="match status" value="1"/>
</dbReference>
<dbReference type="PROSITE" id="PS50056">
    <property type="entry name" value="TYR_PHOSPHATASE_2"/>
    <property type="match status" value="1"/>
</dbReference>
<evidence type="ECO:0000256" key="9">
    <source>
        <dbReference type="ARBA" id="ARBA00023264"/>
    </source>
</evidence>
<reference evidence="24" key="2">
    <citation type="submission" date="2025-08" db="UniProtKB">
        <authorList>
            <consortium name="Ensembl"/>
        </authorList>
    </citation>
    <scope>IDENTIFICATION</scope>
</reference>
<evidence type="ECO:0000256" key="22">
    <source>
        <dbReference type="ARBA" id="ARBA00082724"/>
    </source>
</evidence>
<feature type="region of interest" description="Disordered" evidence="23">
    <location>
        <begin position="1"/>
        <end position="44"/>
    </location>
</feature>
<dbReference type="GO" id="GO:0008962">
    <property type="term" value="F:phosphatidylglycerophosphatase activity"/>
    <property type="evidence" value="ECO:0007669"/>
    <property type="project" value="UniProtKB-EC"/>
</dbReference>
<dbReference type="InterPro" id="IPR029021">
    <property type="entry name" value="Prot-tyrosine_phosphatase-like"/>
</dbReference>
<sequence>MGSQSPRLGWARLSAAPARPGPSSSWRPPPSPAPGDPPAPCSSPCAASGRLRKMAALPGETTAGSRWRGRSCAPALPLLPTLYSSPRPTPPHSGCRLPRLLTLSALARPSAGAVRCSVVLPAMVLAEALGAGAARLLFYPTLLYTAARAQLPGSRRPWFHRIDGAVLLGALPLRGRSRRLVAEENVRAVVTLNEEYETRFLCCSAQEWEAMGVEQLRLSTVDLTGVPTLENLHKGVEFILKHRACGHSVYVHCKAGRSRSATMVAAYLIHLHHWSPQEAIEAIAKIRPHILIRHKQVQVLEAFHRNVITGTTS</sequence>
<dbReference type="InterPro" id="IPR044596">
    <property type="entry name" value="PTPMT1-like"/>
</dbReference>
<dbReference type="InterPro" id="IPR020422">
    <property type="entry name" value="TYR_PHOSPHATASE_DUAL_dom"/>
</dbReference>
<evidence type="ECO:0000256" key="14">
    <source>
        <dbReference type="ARBA" id="ARBA00050944"/>
    </source>
</evidence>
<comment type="subcellular location">
    <subcellularLocation>
        <location evidence="1">Membrane</location>
    </subcellularLocation>
</comment>
<evidence type="ECO:0000256" key="19">
    <source>
        <dbReference type="ARBA" id="ARBA00055472"/>
    </source>
</evidence>
<dbReference type="AlphaFoldDB" id="A0A8V5GG28"/>
<dbReference type="InterPro" id="IPR042165">
    <property type="entry name" value="PTPMT1"/>
</dbReference>